<dbReference type="SUPFAM" id="SSF103647">
    <property type="entry name" value="TSP type-3 repeat"/>
    <property type="match status" value="3"/>
</dbReference>
<evidence type="ECO:0000256" key="1">
    <source>
        <dbReference type="ARBA" id="ARBA00022729"/>
    </source>
</evidence>
<evidence type="ECO:0000256" key="2">
    <source>
        <dbReference type="ARBA" id="ARBA00022837"/>
    </source>
</evidence>
<dbReference type="GO" id="GO:0005509">
    <property type="term" value="F:calcium ion binding"/>
    <property type="evidence" value="ECO:0007669"/>
    <property type="project" value="InterPro"/>
</dbReference>
<dbReference type="Pfam" id="PF00691">
    <property type="entry name" value="OmpA"/>
    <property type="match status" value="1"/>
</dbReference>
<dbReference type="Gene3D" id="3.30.1330.60">
    <property type="entry name" value="OmpA-like domain"/>
    <property type="match status" value="1"/>
</dbReference>
<dbReference type="Proteomes" id="UP000255423">
    <property type="component" value="Unassembled WGS sequence"/>
</dbReference>
<dbReference type="InterPro" id="IPR036737">
    <property type="entry name" value="OmpA-like_sf"/>
</dbReference>
<dbReference type="RefSeq" id="WP_109572047.1">
    <property type="nucleotide sequence ID" value="NZ_UHJL01000001.1"/>
</dbReference>
<dbReference type="EMBL" id="UHJL01000001">
    <property type="protein sequence ID" value="SUQ19401.1"/>
    <property type="molecule type" value="Genomic_DNA"/>
</dbReference>
<dbReference type="AlphaFoldDB" id="A0A380RVR2"/>
<feature type="domain" description="OmpA-like" evidence="4">
    <location>
        <begin position="609"/>
        <end position="689"/>
    </location>
</feature>
<gene>
    <name evidence="5" type="ORF">SAMN05661053_0633</name>
</gene>
<reference evidence="5 6" key="1">
    <citation type="submission" date="2017-08" db="EMBL/GenBank/DDBJ databases">
        <authorList>
            <person name="de Groot N.N."/>
        </authorList>
    </citation>
    <scope>NUCLEOTIDE SEQUENCE [LARGE SCALE GENOMIC DNA]</scope>
    <source>
        <strain evidence="5 6">HM2</strain>
    </source>
</reference>
<dbReference type="PANTHER" id="PTHR10199">
    <property type="entry name" value="THROMBOSPONDIN"/>
    <property type="match status" value="1"/>
</dbReference>
<keyword evidence="2" id="KW-0106">Calcium</keyword>
<evidence type="ECO:0000259" key="4">
    <source>
        <dbReference type="Pfam" id="PF00691"/>
    </source>
</evidence>
<dbReference type="PANTHER" id="PTHR10199:SF119">
    <property type="entry name" value="RE20510P"/>
    <property type="match status" value="1"/>
</dbReference>
<dbReference type="GO" id="GO:0007155">
    <property type="term" value="P:cell adhesion"/>
    <property type="evidence" value="ECO:0007669"/>
    <property type="project" value="InterPro"/>
</dbReference>
<organism evidence="5 6">
    <name type="scientific">Fibrobacter succinogenes</name>
    <name type="common">Bacteroides succinogenes</name>
    <dbReference type="NCBI Taxonomy" id="833"/>
    <lineage>
        <taxon>Bacteria</taxon>
        <taxon>Pseudomonadati</taxon>
        <taxon>Fibrobacterota</taxon>
        <taxon>Fibrobacteria</taxon>
        <taxon>Fibrobacterales</taxon>
        <taxon>Fibrobacteraceae</taxon>
        <taxon>Fibrobacter</taxon>
    </lineage>
</organism>
<dbReference type="InterPro" id="IPR028974">
    <property type="entry name" value="TSP_type-3_rpt"/>
</dbReference>
<evidence type="ECO:0000256" key="3">
    <source>
        <dbReference type="SAM" id="SignalP"/>
    </source>
</evidence>
<feature type="chain" id="PRO_5016639563" evidence="3">
    <location>
        <begin position="18"/>
        <end position="709"/>
    </location>
</feature>
<dbReference type="Pfam" id="PF02412">
    <property type="entry name" value="TSP_3"/>
    <property type="match status" value="5"/>
</dbReference>
<dbReference type="InterPro" id="IPR006665">
    <property type="entry name" value="OmpA-like"/>
</dbReference>
<dbReference type="Gene3D" id="4.10.1080.10">
    <property type="entry name" value="TSP type-3 repeat"/>
    <property type="match status" value="2"/>
</dbReference>
<protein>
    <submittedName>
        <fullName evidence="5">Thrombospondin type 3 repeat-containing protein</fullName>
    </submittedName>
</protein>
<sequence length="709" mass="78355">MKRFLFTLLISAVFVFAQSGFSFTSSGIHVPGARTLSPGDLFILGGFEMASSNKPASLEGYLVDENGNQRKLTPSPSNTVLGFIGYGILDFLDVGLNINVHYDGDAGGTRLKGLGFGDLGLMVKAQLPNQSLRDLFNFATGLEVFIPSGTNEKGLRPRHLWYIHKGGYTNAYSAADFAIAGTLYMTINIHRNLNWNNYAGVLRTIENGENIFIWGTGLNIFPYEWVSLVLETSGETWIRAKDIFPGFLNDQLRFSPGLKVRLPKFTTLSINADLGMDLFRKRKLRHGHAITTKNKGHEYSYTVPGSSPITASIKLSRTFDLSGRIEDFKKKMDACPKSGLTFKENKYRCAPDDDNDGIANDLDKCPDTPEEVLIDENGCPFDHDNDGIPDYKDKCPQTKEGYPVDENGCIRDDDNDGIPNELDKCPDSEPGEEVNERGCILDTDEDGVPNVLDSCPNTPAGLTVNKYGCFLDKDEDGVPDEWDKCPESAPKEIVNMYGCPIDSDEDGIPDFMDKCINTPLGVKVDSIGCRIDQDLDGVFDEEDKCPDTPENAPVDNKGCPLDSDKDGIFDYLDNCPNTLERTEVDANGCPIRDKLNLDKIARRITFLKGTDKPMNSSYTALSDIVSIMRHNKHIAIEIQCSVKPGEALVPQSLSEARATVIYEFLINKGIKEERLKATGFGTQLPADTRGHTKLNPVGVRLLPYNIKEE</sequence>
<proteinExistence type="predicted"/>
<name>A0A380RVR2_FIBSU</name>
<keyword evidence="1 3" id="KW-0732">Signal</keyword>
<dbReference type="SUPFAM" id="SSF103088">
    <property type="entry name" value="OmpA-like"/>
    <property type="match status" value="1"/>
</dbReference>
<dbReference type="InterPro" id="IPR003367">
    <property type="entry name" value="Thrombospondin_3-like_rpt"/>
</dbReference>
<accession>A0A380RVR2</accession>
<feature type="signal peptide" evidence="3">
    <location>
        <begin position="1"/>
        <end position="17"/>
    </location>
</feature>
<evidence type="ECO:0000313" key="5">
    <source>
        <dbReference type="EMBL" id="SUQ19401.1"/>
    </source>
</evidence>
<evidence type="ECO:0000313" key="6">
    <source>
        <dbReference type="Proteomes" id="UP000255423"/>
    </source>
</evidence>